<dbReference type="Proteomes" id="UP000248745">
    <property type="component" value="Unassembled WGS sequence"/>
</dbReference>
<keyword evidence="3" id="KW-1185">Reference proteome</keyword>
<comment type="caution">
    <text evidence="2">The sequence shown here is derived from an EMBL/GenBank/DDBJ whole genome shotgun (WGS) entry which is preliminary data.</text>
</comment>
<evidence type="ECO:0000256" key="1">
    <source>
        <dbReference type="SAM" id="Phobius"/>
    </source>
</evidence>
<feature type="transmembrane region" description="Helical" evidence="1">
    <location>
        <begin position="25"/>
        <end position="51"/>
    </location>
</feature>
<dbReference type="AlphaFoldDB" id="A0A2W2AGR9"/>
<dbReference type="RefSeq" id="WP_110997299.1">
    <property type="nucleotide sequence ID" value="NZ_QKTW01000003.1"/>
</dbReference>
<keyword evidence="1" id="KW-1133">Transmembrane helix</keyword>
<feature type="transmembrane region" description="Helical" evidence="1">
    <location>
        <begin position="293"/>
        <end position="315"/>
    </location>
</feature>
<keyword evidence="1" id="KW-0812">Transmembrane</keyword>
<reference evidence="2 3" key="1">
    <citation type="submission" date="2018-06" db="EMBL/GenBank/DDBJ databases">
        <title>Mucibacter soli gen. nov., sp. nov., a new member of the family Chitinophagaceae producing mucin.</title>
        <authorList>
            <person name="Kim M.-K."/>
            <person name="Park S."/>
            <person name="Kim T.-S."/>
            <person name="Joung Y."/>
            <person name="Han J.-H."/>
            <person name="Kim S.B."/>
        </authorList>
    </citation>
    <scope>NUCLEOTIDE SEQUENCE [LARGE SCALE GENOMIC DNA]</scope>
    <source>
        <strain evidence="2 3">R1-15</strain>
    </source>
</reference>
<name>A0A2W2AGR9_9BACT</name>
<accession>A0A2W2AGR9</accession>
<proteinExistence type="predicted"/>
<organism evidence="2 3">
    <name type="scientific">Taibaiella soli</name>
    <dbReference type="NCBI Taxonomy" id="1649169"/>
    <lineage>
        <taxon>Bacteria</taxon>
        <taxon>Pseudomonadati</taxon>
        <taxon>Bacteroidota</taxon>
        <taxon>Chitinophagia</taxon>
        <taxon>Chitinophagales</taxon>
        <taxon>Chitinophagaceae</taxon>
        <taxon>Taibaiella</taxon>
    </lineage>
</organism>
<dbReference type="OrthoDB" id="6286374at2"/>
<feature type="transmembrane region" description="Helical" evidence="1">
    <location>
        <begin position="179"/>
        <end position="199"/>
    </location>
</feature>
<sequence length="340" mass="38412">MLPAFKTTTIKTSTTNMFDSPVLDLVILLSFTYFVGSLVLSAINEALAGFLELRQKHLRQALENMFNDPGWKPFIRNHFMNSPHIQALVKAKGQFPAYISSSNFVLTVVEQIKAENYTPDKIKAGIQNSILPKQFQKVLLDLLAQAKNDIATFEKKLEEFYNNVMDRTTGWYKKDIRKILLIVGFIISVALNIDTIKIANDTLRDPKYLSKTADQIAAHLSQIQVQNDSIIVKDSAGKIFYTTAGKYSTTPKDSISVNTLMSQTQNLKVVYEQSAGYKLGYNGEFKTEWSKHFLLKLLGVLITTFALQLNASYWFDLMNRVVNIRSVGNKPDDSKDNTSK</sequence>
<evidence type="ECO:0000313" key="3">
    <source>
        <dbReference type="Proteomes" id="UP000248745"/>
    </source>
</evidence>
<keyword evidence="1" id="KW-0472">Membrane</keyword>
<evidence type="ECO:0000313" key="2">
    <source>
        <dbReference type="EMBL" id="PZF74461.1"/>
    </source>
</evidence>
<dbReference type="EMBL" id="QKTW01000003">
    <property type="protein sequence ID" value="PZF74461.1"/>
    <property type="molecule type" value="Genomic_DNA"/>
</dbReference>
<protein>
    <submittedName>
        <fullName evidence="2">Uncharacterized protein</fullName>
    </submittedName>
</protein>
<gene>
    <name evidence="2" type="ORF">DN068_02450</name>
</gene>